<evidence type="ECO:0000313" key="2">
    <source>
        <dbReference type="EMBL" id="MBE6833585.1"/>
    </source>
</evidence>
<feature type="domain" description="MaoC-like" evidence="1">
    <location>
        <begin position="11"/>
        <end position="98"/>
    </location>
</feature>
<protein>
    <submittedName>
        <fullName evidence="2">MaoC family dehydratase</fullName>
    </submittedName>
</protein>
<dbReference type="Pfam" id="PF01575">
    <property type="entry name" value="MaoC_dehydratas"/>
    <property type="match status" value="1"/>
</dbReference>
<dbReference type="Gene3D" id="3.10.129.10">
    <property type="entry name" value="Hotdog Thioesterase"/>
    <property type="match status" value="1"/>
</dbReference>
<comment type="caution">
    <text evidence="2">The sequence shown here is derived from an EMBL/GenBank/DDBJ whole genome shotgun (WGS) entry which is preliminary data.</text>
</comment>
<organism evidence="2 4">
    <name type="scientific">Faecalispora sporosphaeroides</name>
    <dbReference type="NCBI Taxonomy" id="1549"/>
    <lineage>
        <taxon>Bacteria</taxon>
        <taxon>Bacillati</taxon>
        <taxon>Bacillota</taxon>
        <taxon>Clostridia</taxon>
        <taxon>Eubacteriales</taxon>
        <taxon>Oscillospiraceae</taxon>
        <taxon>Faecalispora</taxon>
    </lineage>
</organism>
<dbReference type="InterPro" id="IPR029069">
    <property type="entry name" value="HotDog_dom_sf"/>
</dbReference>
<evidence type="ECO:0000313" key="4">
    <source>
        <dbReference type="Proteomes" id="UP000754750"/>
    </source>
</evidence>
<evidence type="ECO:0000313" key="3">
    <source>
        <dbReference type="EMBL" id="MBE6834600.1"/>
    </source>
</evidence>
<dbReference type="EMBL" id="SVNY01000004">
    <property type="protein sequence ID" value="MBE6833585.1"/>
    <property type="molecule type" value="Genomic_DNA"/>
</dbReference>
<sequence length="130" mass="14222">MTSLSVGDCAERTRSFSPRDLEDYMRLTGDQNPLHTLESGESRFGAPIVHGMLLAGMVSALIGTQLPGPGSVYVSQELRFVRPVFCGDTITASCRVVQIYPENGQVRLRVQIRSQKQELVLSGYAVVLPP</sequence>
<reference evidence="2" key="1">
    <citation type="submission" date="2019-04" db="EMBL/GenBank/DDBJ databases">
        <title>Evolution of Biomass-Degrading Anaerobic Consortia Revealed by Metagenomics.</title>
        <authorList>
            <person name="Peng X."/>
        </authorList>
    </citation>
    <scope>NUCLEOTIDE SEQUENCE</scope>
    <source>
        <strain evidence="2">SIG551</strain>
    </source>
</reference>
<proteinExistence type="predicted"/>
<dbReference type="PANTHER" id="PTHR43437:SF3">
    <property type="entry name" value="HYDROXYACYL-THIOESTER DEHYDRATASE TYPE 2, MITOCHONDRIAL"/>
    <property type="match status" value="1"/>
</dbReference>
<dbReference type="EMBL" id="SVNY01000009">
    <property type="protein sequence ID" value="MBE6834600.1"/>
    <property type="molecule type" value="Genomic_DNA"/>
</dbReference>
<dbReference type="InterPro" id="IPR002539">
    <property type="entry name" value="MaoC-like_dom"/>
</dbReference>
<gene>
    <name evidence="2" type="ORF">E7512_08410</name>
    <name evidence="3" type="ORF">E7512_13670</name>
</gene>
<dbReference type="AlphaFoldDB" id="A0A928KS74"/>
<dbReference type="GO" id="GO:0019171">
    <property type="term" value="F:(3R)-hydroxyacyl-[acyl-carrier-protein] dehydratase activity"/>
    <property type="evidence" value="ECO:0007669"/>
    <property type="project" value="TreeGrafter"/>
</dbReference>
<evidence type="ECO:0000259" key="1">
    <source>
        <dbReference type="Pfam" id="PF01575"/>
    </source>
</evidence>
<accession>A0A928KS74</accession>
<dbReference type="RefSeq" id="WP_020072392.1">
    <property type="nucleotide sequence ID" value="NZ_SVNY01000004.1"/>
</dbReference>
<name>A0A928KS74_9FIRM</name>
<dbReference type="CDD" id="cd03449">
    <property type="entry name" value="R_hydratase"/>
    <property type="match status" value="1"/>
</dbReference>
<dbReference type="InterPro" id="IPR050965">
    <property type="entry name" value="UPF0336/Enoyl-CoA_hydratase"/>
</dbReference>
<dbReference type="PANTHER" id="PTHR43437">
    <property type="entry name" value="HYDROXYACYL-THIOESTER DEHYDRATASE TYPE 2, MITOCHONDRIAL-RELATED"/>
    <property type="match status" value="1"/>
</dbReference>
<dbReference type="SUPFAM" id="SSF54637">
    <property type="entry name" value="Thioesterase/thiol ester dehydrase-isomerase"/>
    <property type="match status" value="1"/>
</dbReference>
<dbReference type="GO" id="GO:0006633">
    <property type="term" value="P:fatty acid biosynthetic process"/>
    <property type="evidence" value="ECO:0007669"/>
    <property type="project" value="TreeGrafter"/>
</dbReference>
<dbReference type="Proteomes" id="UP000754750">
    <property type="component" value="Unassembled WGS sequence"/>
</dbReference>